<name>A0ABY9KVA6_9BACI</name>
<evidence type="ECO:0000313" key="2">
    <source>
        <dbReference type="EMBL" id="WLV23583.1"/>
    </source>
</evidence>
<keyword evidence="1" id="KW-0472">Membrane</keyword>
<evidence type="ECO:0000256" key="1">
    <source>
        <dbReference type="SAM" id="Phobius"/>
    </source>
</evidence>
<feature type="transmembrane region" description="Helical" evidence="1">
    <location>
        <begin position="160"/>
        <end position="178"/>
    </location>
</feature>
<dbReference type="Proteomes" id="UP001180087">
    <property type="component" value="Chromosome"/>
</dbReference>
<keyword evidence="1" id="KW-1133">Transmembrane helix</keyword>
<sequence length="179" mass="20507">MKRNKERIPIIINEIHYWKKHRLLPAAQCDFLLALYTNGEEAKNQAALQGGNRIVFPLQLLALLVLVPFSFIVIYFTKLSAILQMPILFILLLPALLLYIFMIKREHPLRNLALTVLLMLVLIISVFIGNTYFKGPLTTELVIALNSVGWFIYGRLKRLPYLKVTGVLALLFVIVYTVL</sequence>
<feature type="transmembrane region" description="Helical" evidence="1">
    <location>
        <begin position="135"/>
        <end position="153"/>
    </location>
</feature>
<keyword evidence="3" id="KW-1185">Reference proteome</keyword>
<feature type="transmembrane region" description="Helical" evidence="1">
    <location>
        <begin position="82"/>
        <end position="102"/>
    </location>
</feature>
<accession>A0ABY9KVA6</accession>
<keyword evidence="1" id="KW-0812">Transmembrane</keyword>
<dbReference type="RefSeq" id="WP_348025733.1">
    <property type="nucleotide sequence ID" value="NZ_CP129113.1"/>
</dbReference>
<reference evidence="2" key="1">
    <citation type="submission" date="2023-06" db="EMBL/GenBank/DDBJ databases">
        <title>A Treasure from Seagulls: Isolation and Description of Aciduricobacillus qingdaonensis gen. nov., sp. nov., a Rare Obligately Uric Acid-utilizing Member in the Family Bacillaceae.</title>
        <authorList>
            <person name="Liu W."/>
            <person name="Wang B."/>
        </authorList>
    </citation>
    <scope>NUCLEOTIDE SEQUENCE</scope>
    <source>
        <strain evidence="2">44XB</strain>
    </source>
</reference>
<dbReference type="EMBL" id="CP129113">
    <property type="protein sequence ID" value="WLV23583.1"/>
    <property type="molecule type" value="Genomic_DNA"/>
</dbReference>
<proteinExistence type="predicted"/>
<gene>
    <name evidence="2" type="ORF">QR721_07955</name>
</gene>
<feature type="transmembrane region" description="Helical" evidence="1">
    <location>
        <begin position="109"/>
        <end position="129"/>
    </location>
</feature>
<feature type="transmembrane region" description="Helical" evidence="1">
    <location>
        <begin position="54"/>
        <end position="76"/>
    </location>
</feature>
<organism evidence="2 3">
    <name type="scientific">Aciduricibacillus chroicocephali</name>
    <dbReference type="NCBI Taxonomy" id="3054939"/>
    <lineage>
        <taxon>Bacteria</taxon>
        <taxon>Bacillati</taxon>
        <taxon>Bacillota</taxon>
        <taxon>Bacilli</taxon>
        <taxon>Bacillales</taxon>
        <taxon>Bacillaceae</taxon>
        <taxon>Aciduricibacillus</taxon>
    </lineage>
</organism>
<protein>
    <submittedName>
        <fullName evidence="2">Uncharacterized protein</fullName>
    </submittedName>
</protein>
<evidence type="ECO:0000313" key="3">
    <source>
        <dbReference type="Proteomes" id="UP001180087"/>
    </source>
</evidence>